<dbReference type="Pfam" id="PF12836">
    <property type="entry name" value="HHH_3"/>
    <property type="match status" value="1"/>
</dbReference>
<dbReference type="PANTHER" id="PTHR10724:SF10">
    <property type="entry name" value="S1 RNA-BINDING DOMAIN-CONTAINING PROTEIN 1"/>
    <property type="match status" value="1"/>
</dbReference>
<dbReference type="Gene3D" id="1.10.3500.10">
    <property type="entry name" value="Tex N-terminal region-like"/>
    <property type="match status" value="1"/>
</dbReference>
<evidence type="ECO:0000313" key="3">
    <source>
        <dbReference type="EMBL" id="MDI6448917.1"/>
    </source>
</evidence>
<dbReference type="Proteomes" id="UP001431776">
    <property type="component" value="Unassembled WGS sequence"/>
</dbReference>
<dbReference type="InterPro" id="IPR050437">
    <property type="entry name" value="Ribos_protein_bS1-like"/>
</dbReference>
<feature type="compositionally biased region" description="Basic and acidic residues" evidence="1">
    <location>
        <begin position="719"/>
        <end position="732"/>
    </location>
</feature>
<evidence type="ECO:0000256" key="1">
    <source>
        <dbReference type="SAM" id="MobiDB-lite"/>
    </source>
</evidence>
<dbReference type="GO" id="GO:0003735">
    <property type="term" value="F:structural constituent of ribosome"/>
    <property type="evidence" value="ECO:0007669"/>
    <property type="project" value="TreeGrafter"/>
</dbReference>
<dbReference type="AlphaFoldDB" id="A0AAW6TWW7"/>
<dbReference type="GO" id="GO:0003729">
    <property type="term" value="F:mRNA binding"/>
    <property type="evidence" value="ECO:0007669"/>
    <property type="project" value="TreeGrafter"/>
</dbReference>
<dbReference type="InterPro" id="IPR041692">
    <property type="entry name" value="HHH_9"/>
</dbReference>
<dbReference type="InterPro" id="IPR023323">
    <property type="entry name" value="Tex-like_dom_sf"/>
</dbReference>
<dbReference type="InterPro" id="IPR055179">
    <property type="entry name" value="Tex-like_central_region"/>
</dbReference>
<comment type="caution">
    <text evidence="3">The sequence shown here is derived from an EMBL/GenBank/DDBJ whole genome shotgun (WGS) entry which is preliminary data.</text>
</comment>
<feature type="domain" description="S1 motif" evidence="2">
    <location>
        <begin position="640"/>
        <end position="709"/>
    </location>
</feature>
<evidence type="ECO:0000259" key="2">
    <source>
        <dbReference type="PROSITE" id="PS50126"/>
    </source>
</evidence>
<sequence length="746" mass="81890">MNQAHIARIASELSLRPGQVAATAGLLEEGSTVPFISRYRKEATGSLDEVAVTAIRDRLGQLKDLDDRRDAILKSLTERGLLTEELNKDILAAETMASLEDLYLPYKPKRRTRATIAREKGLEPLAQLIYAQDPAVDPAAEAQAFVNAEKGVESVEDALAGARDIIAEWINEDQQARAQMRALFNTKGLLKSQVITGKEEEGRKYEDYFEWEEPVAKAPSHRILAMRRGRREGFLRLQVVAPEEQAHRILEGLFVEGHSKSSAVVTEALADSYKRLLAPSMETEILASAKMRADQEAIRVFAENLRQLLLASPLGRKNVLAIDPGFRTGCKVVCLDRQGQLKHSDVIYPHTGDARAAADAARFAALCEKFDIEVIAIGNGTAGRETEAYVRNIPLARNTPVVMVNESGASVYSASDVAREEFPDEDLTVRGAVSIGRRLMDPLAELVKIDPKSIGVGQYQHDVDQPLLKQGLDDVVVSCVNNVGVEVNTASKQLLQYVSGLGPQLAQNIVSFRNENGPFDSRKALKKVPRLGEKAFEQAAGFLRIRDAANPLDASAVHPESYGVVDAMASNLGCSVATLMKDAALRTKIRLQDYVTETVGLPTLNDIMQELTKPGRDPRRQFEIFRFAEGINKIEDVQAGMRLPGIVTNVTAFGAFVDIGVHQDGLVHISQLADRFVKDPNEVVKVQQQVMVTVLEVDLVKQRISLSMKDPSKAARSPARGDGRKARAEHTSSRGRTNEGWFPNIG</sequence>
<dbReference type="EMBL" id="JASCXX010000007">
    <property type="protein sequence ID" value="MDI6448917.1"/>
    <property type="molecule type" value="Genomic_DNA"/>
</dbReference>
<dbReference type="Pfam" id="PF00575">
    <property type="entry name" value="S1"/>
    <property type="match status" value="1"/>
</dbReference>
<gene>
    <name evidence="3" type="ORF">QJ522_07650</name>
</gene>
<dbReference type="SUPFAM" id="SSF53098">
    <property type="entry name" value="Ribonuclease H-like"/>
    <property type="match status" value="1"/>
</dbReference>
<name>A0AAW6TWW7_9BACT</name>
<dbReference type="Pfam" id="PF16921">
    <property type="entry name" value="Tex_YqgF"/>
    <property type="match status" value="1"/>
</dbReference>
<organism evidence="3 4">
    <name type="scientific">Anaerobaca lacustris</name>
    <dbReference type="NCBI Taxonomy" id="3044600"/>
    <lineage>
        <taxon>Bacteria</taxon>
        <taxon>Pseudomonadati</taxon>
        <taxon>Planctomycetota</taxon>
        <taxon>Phycisphaerae</taxon>
        <taxon>Sedimentisphaerales</taxon>
        <taxon>Anaerobacaceae</taxon>
        <taxon>Anaerobaca</taxon>
    </lineage>
</organism>
<accession>A0AAW6TWW7</accession>
<dbReference type="InterPro" id="IPR010994">
    <property type="entry name" value="RuvA_2-like"/>
</dbReference>
<dbReference type="Gene3D" id="1.10.150.310">
    <property type="entry name" value="Tex RuvX-like domain-like"/>
    <property type="match status" value="1"/>
</dbReference>
<dbReference type="Pfam" id="PF17674">
    <property type="entry name" value="HHH_9"/>
    <property type="match status" value="1"/>
</dbReference>
<dbReference type="GO" id="GO:0005737">
    <property type="term" value="C:cytoplasm"/>
    <property type="evidence" value="ECO:0007669"/>
    <property type="project" value="UniProtKB-ARBA"/>
</dbReference>
<dbReference type="InterPro" id="IPR012340">
    <property type="entry name" value="NA-bd_OB-fold"/>
</dbReference>
<reference evidence="3" key="1">
    <citation type="submission" date="2023-05" db="EMBL/GenBank/DDBJ databases">
        <title>Anaerotaeda fermentans gen. nov., sp. nov., a novel anaerobic planctomycete of the new family within the order Sedimentisphaerales isolated from Taman Peninsula, Russia.</title>
        <authorList>
            <person name="Khomyakova M.A."/>
            <person name="Merkel A.Y."/>
            <person name="Slobodkin A.I."/>
        </authorList>
    </citation>
    <scope>NUCLEOTIDE SEQUENCE</scope>
    <source>
        <strain evidence="3">M17dextr</strain>
    </source>
</reference>
<dbReference type="FunFam" id="1.10.150.310:FF:000001">
    <property type="entry name" value="RNA-binding transcriptional accessory protein"/>
    <property type="match status" value="1"/>
</dbReference>
<dbReference type="RefSeq" id="WP_349244327.1">
    <property type="nucleotide sequence ID" value="NZ_JASCXX010000007.1"/>
</dbReference>
<proteinExistence type="predicted"/>
<feature type="region of interest" description="Disordered" evidence="1">
    <location>
        <begin position="708"/>
        <end position="746"/>
    </location>
</feature>
<dbReference type="InterPro" id="IPR018974">
    <property type="entry name" value="Tex-like_N"/>
</dbReference>
<dbReference type="SUPFAM" id="SSF50249">
    <property type="entry name" value="Nucleic acid-binding proteins"/>
    <property type="match status" value="1"/>
</dbReference>
<dbReference type="SUPFAM" id="SSF47781">
    <property type="entry name" value="RuvA domain 2-like"/>
    <property type="match status" value="2"/>
</dbReference>
<protein>
    <submittedName>
        <fullName evidence="3">Tex family protein</fullName>
    </submittedName>
</protein>
<dbReference type="Gene3D" id="2.40.50.140">
    <property type="entry name" value="Nucleic acid-binding proteins"/>
    <property type="match status" value="1"/>
</dbReference>
<dbReference type="InterPro" id="IPR044146">
    <property type="entry name" value="S1_Tex"/>
</dbReference>
<dbReference type="FunFam" id="2.40.50.140:FF:000051">
    <property type="entry name" value="RNA-binding transcriptional accessory protein"/>
    <property type="match status" value="1"/>
</dbReference>
<dbReference type="InterPro" id="IPR006641">
    <property type="entry name" value="YqgF/RNaseH-like_dom"/>
</dbReference>
<dbReference type="PANTHER" id="PTHR10724">
    <property type="entry name" value="30S RIBOSOMAL PROTEIN S1"/>
    <property type="match status" value="1"/>
</dbReference>
<evidence type="ECO:0000313" key="4">
    <source>
        <dbReference type="Proteomes" id="UP001431776"/>
    </source>
</evidence>
<dbReference type="Pfam" id="PF22706">
    <property type="entry name" value="Tex_central_region"/>
    <property type="match status" value="1"/>
</dbReference>
<dbReference type="InterPro" id="IPR037027">
    <property type="entry name" value="YqgF/RNaseH-like_dom_sf"/>
</dbReference>
<keyword evidence="4" id="KW-1185">Reference proteome</keyword>
<dbReference type="Gene3D" id="3.30.420.140">
    <property type="entry name" value="YqgF/RNase H-like domain"/>
    <property type="match status" value="1"/>
</dbReference>
<dbReference type="FunFam" id="3.30.420.140:FF:000001">
    <property type="entry name" value="RNA-binding transcriptional accessory protein"/>
    <property type="match status" value="1"/>
</dbReference>
<dbReference type="InterPro" id="IPR023319">
    <property type="entry name" value="Tex-like_HTH_dom_sf"/>
</dbReference>
<dbReference type="GO" id="GO:0006139">
    <property type="term" value="P:nucleobase-containing compound metabolic process"/>
    <property type="evidence" value="ECO:0007669"/>
    <property type="project" value="InterPro"/>
</dbReference>
<dbReference type="SUPFAM" id="SSF158832">
    <property type="entry name" value="Tex N-terminal region-like"/>
    <property type="match status" value="1"/>
</dbReference>
<dbReference type="PROSITE" id="PS50126">
    <property type="entry name" value="S1"/>
    <property type="match status" value="1"/>
</dbReference>
<dbReference type="Pfam" id="PF09371">
    <property type="entry name" value="Tex_N"/>
    <property type="match status" value="1"/>
</dbReference>
<dbReference type="GO" id="GO:0006412">
    <property type="term" value="P:translation"/>
    <property type="evidence" value="ECO:0007669"/>
    <property type="project" value="TreeGrafter"/>
</dbReference>
<dbReference type="SMART" id="SM00732">
    <property type="entry name" value="YqgFc"/>
    <property type="match status" value="1"/>
</dbReference>
<dbReference type="Gene3D" id="1.10.10.650">
    <property type="entry name" value="RuvA domain 2-like"/>
    <property type="match status" value="1"/>
</dbReference>
<dbReference type="SMART" id="SM00316">
    <property type="entry name" value="S1"/>
    <property type="match status" value="1"/>
</dbReference>
<dbReference type="InterPro" id="IPR003029">
    <property type="entry name" value="S1_domain"/>
</dbReference>
<dbReference type="FunFam" id="1.10.10.650:FF:000001">
    <property type="entry name" value="S1 RNA-binding domain 1"/>
    <property type="match status" value="1"/>
</dbReference>
<dbReference type="InterPro" id="IPR012337">
    <property type="entry name" value="RNaseH-like_sf"/>
</dbReference>
<dbReference type="CDD" id="cd05685">
    <property type="entry name" value="S1_Tex"/>
    <property type="match status" value="1"/>
</dbReference>
<dbReference type="InterPro" id="IPR032639">
    <property type="entry name" value="Tex_YqgF"/>
</dbReference>